<reference evidence="1 2" key="1">
    <citation type="submission" date="2019-09" db="EMBL/GenBank/DDBJ databases">
        <title>Goodfellowia gen. nov., a new genus of the Pseudonocardineae related to Actinoalloteichus, containing Goodfellowia coeruleoviolacea gen. nov., comb. nov. gen. nov., comb. nov.</title>
        <authorList>
            <person name="Labeda D."/>
        </authorList>
    </citation>
    <scope>NUCLEOTIDE SEQUENCE [LARGE SCALE GENOMIC DNA]</scope>
    <source>
        <strain evidence="1 2">AN110305</strain>
    </source>
</reference>
<dbReference type="EMBL" id="VUOB01000022">
    <property type="protein sequence ID" value="KAA2262330.1"/>
    <property type="molecule type" value="Genomic_DNA"/>
</dbReference>
<dbReference type="AlphaFoldDB" id="A0A5B2XHP3"/>
<sequence length="63" mass="7220">MGLTDDPFDWRVTQDRQVLISRRGRTVTTVRGASAERLIGRLDRADEEQAQQLLARATGHYKH</sequence>
<keyword evidence="2" id="KW-1185">Reference proteome</keyword>
<proteinExistence type="predicted"/>
<evidence type="ECO:0000313" key="2">
    <source>
        <dbReference type="Proteomes" id="UP000323454"/>
    </source>
</evidence>
<reference evidence="1 2" key="2">
    <citation type="submission" date="2019-09" db="EMBL/GenBank/DDBJ databases">
        <authorList>
            <person name="Jin C."/>
        </authorList>
    </citation>
    <scope>NUCLEOTIDE SEQUENCE [LARGE SCALE GENOMIC DNA]</scope>
    <source>
        <strain evidence="1 2">AN110305</strain>
    </source>
</reference>
<organism evidence="1 2">
    <name type="scientific">Solihabitans fulvus</name>
    <dbReference type="NCBI Taxonomy" id="1892852"/>
    <lineage>
        <taxon>Bacteria</taxon>
        <taxon>Bacillati</taxon>
        <taxon>Actinomycetota</taxon>
        <taxon>Actinomycetes</taxon>
        <taxon>Pseudonocardiales</taxon>
        <taxon>Pseudonocardiaceae</taxon>
        <taxon>Solihabitans</taxon>
    </lineage>
</organism>
<comment type="caution">
    <text evidence="1">The sequence shown here is derived from an EMBL/GenBank/DDBJ whole genome shotgun (WGS) entry which is preliminary data.</text>
</comment>
<protein>
    <submittedName>
        <fullName evidence="1">Uncharacterized protein</fullName>
    </submittedName>
</protein>
<gene>
    <name evidence="1" type="ORF">F0L68_13750</name>
</gene>
<dbReference type="Proteomes" id="UP000323454">
    <property type="component" value="Unassembled WGS sequence"/>
</dbReference>
<dbReference type="OrthoDB" id="7869604at2"/>
<name>A0A5B2XHP3_9PSEU</name>
<accession>A0A5B2XHP3</accession>
<dbReference type="RefSeq" id="WP_149849913.1">
    <property type="nucleotide sequence ID" value="NZ_VUOB01000022.1"/>
</dbReference>
<evidence type="ECO:0000313" key="1">
    <source>
        <dbReference type="EMBL" id="KAA2262330.1"/>
    </source>
</evidence>